<keyword evidence="2" id="KW-0732">Signal</keyword>
<keyword evidence="1" id="KW-0812">Transmembrane</keyword>
<proteinExistence type="predicted"/>
<evidence type="ECO:0000256" key="2">
    <source>
        <dbReference type="SAM" id="SignalP"/>
    </source>
</evidence>
<dbReference type="KEGG" id="agv:OJF2_19840"/>
<keyword evidence="4" id="KW-1185">Reference proteome</keyword>
<dbReference type="NCBIfam" id="TIGR02595">
    <property type="entry name" value="PEP_CTERM"/>
    <property type="match status" value="1"/>
</dbReference>
<evidence type="ECO:0000256" key="1">
    <source>
        <dbReference type="SAM" id="Phobius"/>
    </source>
</evidence>
<dbReference type="InterPro" id="IPR013424">
    <property type="entry name" value="Ice-binding_C"/>
</dbReference>
<dbReference type="Proteomes" id="UP000324233">
    <property type="component" value="Chromosome"/>
</dbReference>
<organism evidence="3 4">
    <name type="scientific">Aquisphaera giovannonii</name>
    <dbReference type="NCBI Taxonomy" id="406548"/>
    <lineage>
        <taxon>Bacteria</taxon>
        <taxon>Pseudomonadati</taxon>
        <taxon>Planctomycetota</taxon>
        <taxon>Planctomycetia</taxon>
        <taxon>Isosphaerales</taxon>
        <taxon>Isosphaeraceae</taxon>
        <taxon>Aquisphaera</taxon>
    </lineage>
</organism>
<protein>
    <recommendedName>
        <fullName evidence="5">PEP-CTERM protein-sorting domain-containing protein</fullName>
    </recommendedName>
</protein>
<reference evidence="3 4" key="1">
    <citation type="submission" date="2019-08" db="EMBL/GenBank/DDBJ databases">
        <title>Deep-cultivation of Planctomycetes and their phenomic and genomic characterization uncovers novel biology.</title>
        <authorList>
            <person name="Wiegand S."/>
            <person name="Jogler M."/>
            <person name="Boedeker C."/>
            <person name="Pinto D."/>
            <person name="Vollmers J."/>
            <person name="Rivas-Marin E."/>
            <person name="Kohn T."/>
            <person name="Peeters S.H."/>
            <person name="Heuer A."/>
            <person name="Rast P."/>
            <person name="Oberbeckmann S."/>
            <person name="Bunk B."/>
            <person name="Jeske O."/>
            <person name="Meyerdierks A."/>
            <person name="Storesund J.E."/>
            <person name="Kallscheuer N."/>
            <person name="Luecker S."/>
            <person name="Lage O.M."/>
            <person name="Pohl T."/>
            <person name="Merkel B.J."/>
            <person name="Hornburger P."/>
            <person name="Mueller R.-W."/>
            <person name="Bruemmer F."/>
            <person name="Labrenz M."/>
            <person name="Spormann A.M."/>
            <person name="Op den Camp H."/>
            <person name="Overmann J."/>
            <person name="Amann R."/>
            <person name="Jetten M.S.M."/>
            <person name="Mascher T."/>
            <person name="Medema M.H."/>
            <person name="Devos D.P."/>
            <person name="Kaster A.-K."/>
            <person name="Ovreas L."/>
            <person name="Rohde M."/>
            <person name="Galperin M.Y."/>
            <person name="Jogler C."/>
        </authorList>
    </citation>
    <scope>NUCLEOTIDE SEQUENCE [LARGE SCALE GENOMIC DNA]</scope>
    <source>
        <strain evidence="3 4">OJF2</strain>
    </source>
</reference>
<evidence type="ECO:0000313" key="4">
    <source>
        <dbReference type="Proteomes" id="UP000324233"/>
    </source>
</evidence>
<name>A0A5B9VYV6_9BACT</name>
<sequence precursor="true">MQRMCSTIPRLRAALAVLLIGSATAHADLIRPRTSRSFPDIAGDVVGSQTYTFDPASKTGTFQVVNAPQFLALGPKGSEMIDVQPDQDGTLEQTLNLKLDQNGKLIEAPGNRFQLYGTVTIRGQLYRGLLLEGTPTAFGAQPVQEGSMGPSGVFDLNMKITGGQLAQAFGSDVYFRVIAQSNSTFQGSFATDFSGDRPMTNLRALQGRLPAPVPEPAPLIVFVAATGGFAWLRRRARRTVRRPGPLSPP</sequence>
<evidence type="ECO:0008006" key="5">
    <source>
        <dbReference type="Google" id="ProtNLM"/>
    </source>
</evidence>
<feature type="transmembrane region" description="Helical" evidence="1">
    <location>
        <begin position="216"/>
        <end position="232"/>
    </location>
</feature>
<accession>A0A5B9VYV6</accession>
<keyword evidence="1" id="KW-0472">Membrane</keyword>
<feature type="chain" id="PRO_5022765202" description="PEP-CTERM protein-sorting domain-containing protein" evidence="2">
    <location>
        <begin position="28"/>
        <end position="249"/>
    </location>
</feature>
<feature type="signal peptide" evidence="2">
    <location>
        <begin position="1"/>
        <end position="27"/>
    </location>
</feature>
<dbReference type="EMBL" id="CP042997">
    <property type="protein sequence ID" value="QEH33482.1"/>
    <property type="molecule type" value="Genomic_DNA"/>
</dbReference>
<evidence type="ECO:0000313" key="3">
    <source>
        <dbReference type="EMBL" id="QEH33482.1"/>
    </source>
</evidence>
<dbReference type="AlphaFoldDB" id="A0A5B9VYV6"/>
<dbReference type="OrthoDB" id="272647at2"/>
<keyword evidence="1" id="KW-1133">Transmembrane helix</keyword>
<gene>
    <name evidence="3" type="ORF">OJF2_19840</name>
</gene>